<evidence type="ECO:0000256" key="1">
    <source>
        <dbReference type="ARBA" id="ARBA00022574"/>
    </source>
</evidence>
<proteinExistence type="predicted"/>
<evidence type="ECO:0000259" key="4">
    <source>
        <dbReference type="Pfam" id="PF20703"/>
    </source>
</evidence>
<protein>
    <submittedName>
        <fullName evidence="5">Uncharacterized protein</fullName>
    </submittedName>
</protein>
<feature type="domain" description="Novel STAND NTPase 1" evidence="4">
    <location>
        <begin position="460"/>
        <end position="843"/>
    </location>
</feature>
<sequence length="1801" mass="203959">MPNAYLQITLQSPDENIWPVTATLHHHDALPHRRESTLKLEEDWESKLLALDLNSDEYGEYIGRALFNDGIFDITRDATKNSYDNGKPTFTQVFLNVEAKGLKHLKWERLCFKNDLGQWESLAQHQQLVFSYYIPSLIDRRYPVLSKHNLHTLAVISSPSNTLGDYHPFDIDTAKQAFKIEEAYESEGRITPPVTYLCDKKEVSWESLLQTLNKRPYPILHIVAHGFYNEQSKQHALIIPYQGRSIINEDEIVKELGRLSTLPNLIVLSCCETATPKASKITDDNNRSRPLALRLLEDLGTPAVIAMSDKVSIDTAHTLTKHFYGHLTQEAHVDIALSKAGVSLLNAADRHMPVLYQRLGSRPLFTTEEKSLDQLTPAEIKYGCDQLGNINGNNGLIDERAPALTSAYKKLYKQLDISKSASEQQDTLRELDKLTQETTGIGFAALAQAKAVASYDARCPFPGLRPFKDKDTGDNFDYRPYFFGRETKVKELTKRLDSLSVLMIKGDSGSGKSSIVYAGVLPAIDRQAKEENQPLVITTLRPHNHELEQLNTFITQINPEKNNILFVDQFEEIFTTHLQYDAKKTKQAIKTYVNTLLEIPNKYPLCKVVLTMRVDFSGDCAPYENLRKIVQDQAELLPPMNQRELRTAIEQQADSVKLTLEQGLLQRILNDVDGQPGAMPLLQQSLRSLWNRRRGQHLRNQEYDKIKKSGNAIAEIAETHYKQYKNNSEAQRYLRNIYLRLTRPDNERQTQIGNDKYRDTRQRISQQELYPQDANKILLRQLIQELSDGERRLIVTYEHDVEIAHESLIHNWPRLDRWLNDSGINIIRQGLIEASRAWKEETDKNYKKSQLMHTGTRLEDIGKYKAEGLLFTTKDEEKYLEACKIEDHTRERNQRYVRILAVFFAVLLSISGIISWVAIGQKNLISNLDAERYLKIGYNLSADNLWYQASVAFAKAKDASTTEETKNLIHNAFAEIGLLDFKLAETLKHKILGITEFDNSSKLLVWGGNFVEAWDIDLKNKLGPTIKFTKNDIIDATPISNGAKVLTVDEAGIAQVWDLSTGVSIGGLMQHSATRYEATPWEPDGPTSVFTGGIVFNNEQSLLSWDYDGQLYLYDLVTGRLIKSVEATGREIDSIGLLRGETRLLINGSRSFISTPVGRSYGEIHIIEVPTLKTLNIIDDNSLEEFLDTEISISQNEKCAYIVHDSWIDIHSIQTGQIIDRINIEVLERQIEEGVLNPFSSSECTSGENSDGIYYDNLLTSRGVFLKNSSVNRIQPNLDSELSNELYFTNYLMDKIRIGTLSKHSIKIAVRNTDNQAAPPTIQNAQLTSNNQLIISYTDGVVHILDKSSPDVIGNTIKHGTDILGFHVFSKGKQLLTWGTDSARLWDISTTQEIKEKGVAKKHSGESAPPILLYNDKHLLTWSSDDGHAHAWDVATGKSTGITFPHNGNKRVLVSFDKKRFLANYGDTVQFWDALTFEQIGDKIKVRDETIDARLQVLGSSATLLFVNDEEEIQIYDAILGKVGVAFSHDPEGFIGFRMHEFSFTATESESGKYIFIRSTSEGAGTVLQIREKQTGKLILTSEGGSFSGSSGDFFSENKSLTIERGRKPIPEWSESDLHSFILPDDPTEKVMRASNLRSDHVIYKNIGGATIFPQGELILTFSKNSIRAWDAKTGLMLSYPMMQKNYTEGVRVAPDQKSIITWSKKKLYLWKLNLAPSPDQFLNEMNQAVKTGTYIDEYGQPRYLSSDQLKRCDKATEPYKECNIESNLWCKTKWTAQQFLGELPTITKCRESTDLNPHIK</sequence>
<keyword evidence="1" id="KW-0853">WD repeat</keyword>
<reference evidence="5 6" key="1">
    <citation type="submission" date="2018-05" db="EMBL/GenBank/DDBJ databases">
        <title>Leucothrix arctica sp. nov., isolated from Arctic seawater.</title>
        <authorList>
            <person name="Choi A."/>
            <person name="Baek K."/>
        </authorList>
    </citation>
    <scope>NUCLEOTIDE SEQUENCE [LARGE SCALE GENOMIC DNA]</scope>
    <source>
        <strain evidence="5 6">IMCC9719</strain>
    </source>
</reference>
<dbReference type="Pfam" id="PF12770">
    <property type="entry name" value="CHAT"/>
    <property type="match status" value="1"/>
</dbReference>
<dbReference type="InterPro" id="IPR049052">
    <property type="entry name" value="nSTAND1"/>
</dbReference>
<dbReference type="Proteomes" id="UP000245506">
    <property type="component" value="Unassembled WGS sequence"/>
</dbReference>
<dbReference type="SUPFAM" id="SSF52540">
    <property type="entry name" value="P-loop containing nucleoside triphosphate hydrolases"/>
    <property type="match status" value="1"/>
</dbReference>
<dbReference type="InterPro" id="IPR011047">
    <property type="entry name" value="Quinoprotein_ADH-like_sf"/>
</dbReference>
<dbReference type="RefSeq" id="WP_109824415.1">
    <property type="nucleotide sequence ID" value="NZ_QGKL01000039.1"/>
</dbReference>
<keyword evidence="2" id="KW-0677">Repeat</keyword>
<dbReference type="InterPro" id="IPR027417">
    <property type="entry name" value="P-loop_NTPase"/>
</dbReference>
<dbReference type="InterPro" id="IPR024983">
    <property type="entry name" value="CHAT_dom"/>
</dbReference>
<dbReference type="PANTHER" id="PTHR22847:SF637">
    <property type="entry name" value="WD REPEAT DOMAIN 5B"/>
    <property type="match status" value="1"/>
</dbReference>
<name>A0A317C8R4_9GAMM</name>
<dbReference type="SUPFAM" id="SSF50998">
    <property type="entry name" value="Quinoprotein alcohol dehydrogenase-like"/>
    <property type="match status" value="1"/>
</dbReference>
<organism evidence="5 6">
    <name type="scientific">Leucothrix arctica</name>
    <dbReference type="NCBI Taxonomy" id="1481894"/>
    <lineage>
        <taxon>Bacteria</taxon>
        <taxon>Pseudomonadati</taxon>
        <taxon>Pseudomonadota</taxon>
        <taxon>Gammaproteobacteria</taxon>
        <taxon>Thiotrichales</taxon>
        <taxon>Thiotrichaceae</taxon>
        <taxon>Leucothrix</taxon>
    </lineage>
</organism>
<keyword evidence="6" id="KW-1185">Reference proteome</keyword>
<comment type="caution">
    <text evidence="5">The sequence shown here is derived from an EMBL/GenBank/DDBJ whole genome shotgun (WGS) entry which is preliminary data.</text>
</comment>
<gene>
    <name evidence="5" type="ORF">DKT75_15700</name>
</gene>
<dbReference type="OrthoDB" id="5623591at2"/>
<evidence type="ECO:0000313" key="5">
    <source>
        <dbReference type="EMBL" id="PWQ94729.1"/>
    </source>
</evidence>
<dbReference type="Gene3D" id="2.130.10.10">
    <property type="entry name" value="YVTN repeat-like/Quinoprotein amine dehydrogenase"/>
    <property type="match status" value="2"/>
</dbReference>
<dbReference type="EMBL" id="QGKL01000039">
    <property type="protein sequence ID" value="PWQ94729.1"/>
    <property type="molecule type" value="Genomic_DNA"/>
</dbReference>
<dbReference type="PANTHER" id="PTHR22847">
    <property type="entry name" value="WD40 REPEAT PROTEIN"/>
    <property type="match status" value="1"/>
</dbReference>
<accession>A0A317C8R4</accession>
<feature type="domain" description="CHAT" evidence="3">
    <location>
        <begin position="92"/>
        <end position="350"/>
    </location>
</feature>
<evidence type="ECO:0000256" key="2">
    <source>
        <dbReference type="ARBA" id="ARBA00022737"/>
    </source>
</evidence>
<dbReference type="Pfam" id="PF20703">
    <property type="entry name" value="nSTAND1"/>
    <property type="match status" value="1"/>
</dbReference>
<evidence type="ECO:0000259" key="3">
    <source>
        <dbReference type="Pfam" id="PF12770"/>
    </source>
</evidence>
<dbReference type="InterPro" id="IPR015943">
    <property type="entry name" value="WD40/YVTN_repeat-like_dom_sf"/>
</dbReference>
<evidence type="ECO:0000313" key="6">
    <source>
        <dbReference type="Proteomes" id="UP000245506"/>
    </source>
</evidence>